<reference evidence="2" key="1">
    <citation type="submission" date="2022-11" db="UniProtKB">
        <authorList>
            <consortium name="WormBaseParasite"/>
        </authorList>
    </citation>
    <scope>IDENTIFICATION</scope>
</reference>
<dbReference type="WBParaSite" id="jg4093">
    <property type="protein sequence ID" value="jg4093"/>
    <property type="gene ID" value="jg4093"/>
</dbReference>
<dbReference type="Proteomes" id="UP000887574">
    <property type="component" value="Unplaced"/>
</dbReference>
<dbReference type="AlphaFoldDB" id="A0A915EBI2"/>
<accession>A0A915EBI2</accession>
<evidence type="ECO:0000313" key="2">
    <source>
        <dbReference type="WBParaSite" id="jg4093"/>
    </source>
</evidence>
<protein>
    <submittedName>
        <fullName evidence="2">Uncharacterized protein</fullName>
    </submittedName>
</protein>
<name>A0A915EBI2_9BILA</name>
<organism evidence="1 2">
    <name type="scientific">Ditylenchus dipsaci</name>
    <dbReference type="NCBI Taxonomy" id="166011"/>
    <lineage>
        <taxon>Eukaryota</taxon>
        <taxon>Metazoa</taxon>
        <taxon>Ecdysozoa</taxon>
        <taxon>Nematoda</taxon>
        <taxon>Chromadorea</taxon>
        <taxon>Rhabditida</taxon>
        <taxon>Tylenchina</taxon>
        <taxon>Tylenchomorpha</taxon>
        <taxon>Sphaerularioidea</taxon>
        <taxon>Anguinidae</taxon>
        <taxon>Anguininae</taxon>
        <taxon>Ditylenchus</taxon>
    </lineage>
</organism>
<sequence>MSQASSHQSYKSFLTDDNSAVMLPLSTTPPVRSFANGMECWMFSAATLLVPWFDSTGAAAFSGIDGSHAQSGQRCHLHSRPG</sequence>
<evidence type="ECO:0000313" key="1">
    <source>
        <dbReference type="Proteomes" id="UP000887574"/>
    </source>
</evidence>
<keyword evidence="1" id="KW-1185">Reference proteome</keyword>
<proteinExistence type="predicted"/>